<dbReference type="AlphaFoldDB" id="A0A1I0R252"/>
<sequence length="316" mass="36334">MLKYVYLAVTYFYIMRLYFLTFLLLCSRIASGQTLAELEQQLDSLLQKQQKSEVVAGIGYGNNPAYGSKVTNFELPIVLKTFVAPSLSYYHKSGLYASVSAYYLFNSVKKPWFETDLTAGYDYTRSRNFLTGISYTRYLFADSTDVPATPIKNELFAYFYYRKWWLQPGLSVDYGWGKDVSEGMFKRETLRGNDFNIIAAVRHPFIFSGVISRTDLFLFTPSLNLTLGTANYYSNLKAFQYITRSPKMTQIMTHPGRELNFKDHTDFEPRAADITLNISYFIGHLNLAPAYTIFKPLTGTDQGIMSYFTARILYSF</sequence>
<dbReference type="EMBL" id="FOJG01000001">
    <property type="protein sequence ID" value="SEW34526.1"/>
    <property type="molecule type" value="Genomic_DNA"/>
</dbReference>
<protein>
    <recommendedName>
        <fullName evidence="3">MetA-pathway of phenol degradation</fullName>
    </recommendedName>
</protein>
<accession>A0A1I0R252</accession>
<dbReference type="STRING" id="29529.SAMN04488122_2118"/>
<dbReference type="Proteomes" id="UP000199310">
    <property type="component" value="Unassembled WGS sequence"/>
</dbReference>
<evidence type="ECO:0008006" key="3">
    <source>
        <dbReference type="Google" id="ProtNLM"/>
    </source>
</evidence>
<proteinExistence type="predicted"/>
<name>A0A1I0R252_9BACT</name>
<organism evidence="1 2">
    <name type="scientific">Chitinophaga arvensicola</name>
    <dbReference type="NCBI Taxonomy" id="29529"/>
    <lineage>
        <taxon>Bacteria</taxon>
        <taxon>Pseudomonadati</taxon>
        <taxon>Bacteroidota</taxon>
        <taxon>Chitinophagia</taxon>
        <taxon>Chitinophagales</taxon>
        <taxon>Chitinophagaceae</taxon>
        <taxon>Chitinophaga</taxon>
    </lineage>
</organism>
<gene>
    <name evidence="1" type="ORF">SAMN04488122_2118</name>
</gene>
<evidence type="ECO:0000313" key="1">
    <source>
        <dbReference type="EMBL" id="SEW34526.1"/>
    </source>
</evidence>
<keyword evidence="2" id="KW-1185">Reference proteome</keyword>
<reference evidence="2" key="1">
    <citation type="submission" date="2016-10" db="EMBL/GenBank/DDBJ databases">
        <authorList>
            <person name="Varghese N."/>
            <person name="Submissions S."/>
        </authorList>
    </citation>
    <scope>NUCLEOTIDE SEQUENCE [LARGE SCALE GENOMIC DNA]</scope>
    <source>
        <strain evidence="2">DSM 3695</strain>
    </source>
</reference>
<evidence type="ECO:0000313" key="2">
    <source>
        <dbReference type="Proteomes" id="UP000199310"/>
    </source>
</evidence>